<reference evidence="1 2" key="1">
    <citation type="journal article" date="2022" name="G3 (Bethesda)">
        <title>Enemy or ally: a genomic approach to elucidate the lifestyle of Phyllosticta citrichinaensis.</title>
        <authorList>
            <person name="Buijs V.A."/>
            <person name="Groenewald J.Z."/>
            <person name="Haridas S."/>
            <person name="LaButti K.M."/>
            <person name="Lipzen A."/>
            <person name="Martin F.M."/>
            <person name="Barry K."/>
            <person name="Grigoriev I.V."/>
            <person name="Crous P.W."/>
            <person name="Seidl M.F."/>
        </authorList>
    </citation>
    <scope>NUCLEOTIDE SEQUENCE [LARGE SCALE GENOMIC DNA]</scope>
    <source>
        <strain evidence="1 2">CBS 129764</strain>
    </source>
</reference>
<comment type="caution">
    <text evidence="1">The sequence shown here is derived from an EMBL/GenBank/DDBJ whole genome shotgun (WGS) entry which is preliminary data.</text>
</comment>
<organism evidence="1 2">
    <name type="scientific">Phyllosticta citrichinensis</name>
    <dbReference type="NCBI Taxonomy" id="1130410"/>
    <lineage>
        <taxon>Eukaryota</taxon>
        <taxon>Fungi</taxon>
        <taxon>Dikarya</taxon>
        <taxon>Ascomycota</taxon>
        <taxon>Pezizomycotina</taxon>
        <taxon>Dothideomycetes</taxon>
        <taxon>Dothideomycetes incertae sedis</taxon>
        <taxon>Botryosphaeriales</taxon>
        <taxon>Phyllostictaceae</taxon>
        <taxon>Phyllosticta</taxon>
    </lineage>
</organism>
<evidence type="ECO:0000313" key="1">
    <source>
        <dbReference type="EMBL" id="KAK8157127.1"/>
    </source>
</evidence>
<sequence>MASEQAPTVCSAITASQHVRQDSTLALSNSPFGTLPNEIILTILEYVECDTNFSKYRQCLLACNHFMTVGCRTLKLKRCLNRSGFLSFAWRFPAQLYVAVESLTIGLYYPSWTYPLPSDRETLSIPPNAHWNPSQQFLDILPKLTSLRTFSLRVEAFEDYPTSAKFVEEVLRLLPDSVTSLELDTGCSRRNQRRVMHFHICEALGRIMPRLQNLSLRTKYVCEALFGMPRPGDEPKVCFPRLERLLIEIPSVHMPQPECHAERWLYCGYHFKTQTPRAYLPDIRRMKERGAFPALIDCTIYFRKCIPPVDPEVLTRTNCGFHLLINVLQEASLIVPYLSQRQYYGARVLSARRHDGVAHKLDDEFSRLPIFGFWNTLRNGVRSPEHHDHEQRCGCHLFDLFLPERPEQSNHILHEPRPERRWPGLSTRSVLFEGAMELHTEYGFVPPGYDVRYIDSLFRVLNVDQAADNRPYRFRVGGGGMHVHDDGTLTDEWSR</sequence>
<evidence type="ECO:0000313" key="2">
    <source>
        <dbReference type="Proteomes" id="UP001456524"/>
    </source>
</evidence>
<proteinExistence type="predicted"/>
<gene>
    <name evidence="1" type="ORF">IWX90DRAFT_508795</name>
</gene>
<dbReference type="EMBL" id="JBBWUH010000009">
    <property type="protein sequence ID" value="KAK8157127.1"/>
    <property type="molecule type" value="Genomic_DNA"/>
</dbReference>
<name>A0ABR1XIZ1_9PEZI</name>
<evidence type="ECO:0008006" key="3">
    <source>
        <dbReference type="Google" id="ProtNLM"/>
    </source>
</evidence>
<protein>
    <recommendedName>
        <fullName evidence="3">F-box domain-containing protein</fullName>
    </recommendedName>
</protein>
<dbReference type="Proteomes" id="UP001456524">
    <property type="component" value="Unassembled WGS sequence"/>
</dbReference>
<keyword evidence="2" id="KW-1185">Reference proteome</keyword>
<accession>A0ABR1XIZ1</accession>